<gene>
    <name evidence="1" type="ORF">LCGC14_1038060</name>
</gene>
<proteinExistence type="predicted"/>
<name>A0A0F9MSN8_9ZZZZ</name>
<organism evidence="1">
    <name type="scientific">marine sediment metagenome</name>
    <dbReference type="NCBI Taxonomy" id="412755"/>
    <lineage>
        <taxon>unclassified sequences</taxon>
        <taxon>metagenomes</taxon>
        <taxon>ecological metagenomes</taxon>
    </lineage>
</organism>
<evidence type="ECO:0000313" key="1">
    <source>
        <dbReference type="EMBL" id="KKN10290.1"/>
    </source>
</evidence>
<sequence length="59" mass="6706">MKDAFAQRQTKQIRTEDLLIEINVTGVEEESLVNIQISGGADALKLRSIMDKLNYIQKQ</sequence>
<reference evidence="1" key="1">
    <citation type="journal article" date="2015" name="Nature">
        <title>Complex archaea that bridge the gap between prokaryotes and eukaryotes.</title>
        <authorList>
            <person name="Spang A."/>
            <person name="Saw J.H."/>
            <person name="Jorgensen S.L."/>
            <person name="Zaremba-Niedzwiedzka K."/>
            <person name="Martijn J."/>
            <person name="Lind A.E."/>
            <person name="van Eijk R."/>
            <person name="Schleper C."/>
            <person name="Guy L."/>
            <person name="Ettema T.J."/>
        </authorList>
    </citation>
    <scope>NUCLEOTIDE SEQUENCE</scope>
</reference>
<comment type="caution">
    <text evidence="1">The sequence shown here is derived from an EMBL/GenBank/DDBJ whole genome shotgun (WGS) entry which is preliminary data.</text>
</comment>
<dbReference type="AlphaFoldDB" id="A0A0F9MSN8"/>
<protein>
    <submittedName>
        <fullName evidence="1">Uncharacterized protein</fullName>
    </submittedName>
</protein>
<accession>A0A0F9MSN8</accession>
<dbReference type="EMBL" id="LAZR01004258">
    <property type="protein sequence ID" value="KKN10290.1"/>
    <property type="molecule type" value="Genomic_DNA"/>
</dbReference>